<dbReference type="SMART" id="SM00849">
    <property type="entry name" value="Lactamase_B"/>
    <property type="match status" value="1"/>
</dbReference>
<dbReference type="PANTHER" id="PTHR23131:SF4">
    <property type="entry name" value="METALLO-BETA-LACTAMASE SUPERFAMILY POTEIN"/>
    <property type="match status" value="1"/>
</dbReference>
<dbReference type="GO" id="GO:0016787">
    <property type="term" value="F:hydrolase activity"/>
    <property type="evidence" value="ECO:0007669"/>
    <property type="project" value="UniProtKB-KW"/>
</dbReference>
<sequence length="323" mass="36299">MKLSTGAEFIHTITMPTPFPVGDVNAYLIKGDVLTLVDAGPKTEEALLSMKSQLQQAGCRLQDIEQVVLTHHHPDHVGLLDYLPHDVSVIGHPYNAAWLMRDQTFLENQHAYFSRLFVEFGVDPVFLPLLSQLHSTLEYSCHRALTSGVMEGDSLPGLKDWKILDTPGHAQSHIVLYRENDGLLIAGDLLLSKISPNPLLEPPQTGSSRPRPLLQYISSIQKLLHIPISSVLTGHGEPIPDAHTHILLSLKKQEERAKEVLELLRQKPLTAFEVCRLLFPKIYKRQFLLTMSETVGQLDFLEEHGKIKAEYSGETVMYEAVRR</sequence>
<evidence type="ECO:0000259" key="1">
    <source>
        <dbReference type="SMART" id="SM00849"/>
    </source>
</evidence>
<dbReference type="InterPro" id="IPR036866">
    <property type="entry name" value="RibonucZ/Hydroxyglut_hydro"/>
</dbReference>
<reference evidence="2 3" key="1">
    <citation type="submission" date="2019-11" db="EMBL/GenBank/DDBJ databases">
        <title>Bacillus lacus genome.</title>
        <authorList>
            <person name="Allen C.J."/>
            <person name="Newman J.D."/>
        </authorList>
    </citation>
    <scope>NUCLEOTIDE SEQUENCE [LARGE SCALE GENOMIC DNA]</scope>
    <source>
        <strain evidence="2 3">KCTC 33946</strain>
    </source>
</reference>
<dbReference type="PANTHER" id="PTHR23131">
    <property type="entry name" value="ENDORIBONUCLEASE LACTB2"/>
    <property type="match status" value="1"/>
</dbReference>
<dbReference type="AlphaFoldDB" id="A0A7X2J2Q0"/>
<comment type="caution">
    <text evidence="2">The sequence shown here is derived from an EMBL/GenBank/DDBJ whole genome shotgun (WGS) entry which is preliminary data.</text>
</comment>
<evidence type="ECO:0000313" key="2">
    <source>
        <dbReference type="EMBL" id="MRX74280.1"/>
    </source>
</evidence>
<dbReference type="Gene3D" id="3.60.15.10">
    <property type="entry name" value="Ribonuclease Z/Hydroxyacylglutathione hydrolase-like"/>
    <property type="match status" value="1"/>
</dbReference>
<dbReference type="SUPFAM" id="SSF56281">
    <property type="entry name" value="Metallo-hydrolase/oxidoreductase"/>
    <property type="match status" value="1"/>
</dbReference>
<dbReference type="EMBL" id="WKKI01000074">
    <property type="protein sequence ID" value="MRX74280.1"/>
    <property type="molecule type" value="Genomic_DNA"/>
</dbReference>
<keyword evidence="2" id="KW-0378">Hydrolase</keyword>
<evidence type="ECO:0000313" key="3">
    <source>
        <dbReference type="Proteomes" id="UP000448867"/>
    </source>
</evidence>
<dbReference type="RefSeq" id="WP_154309732.1">
    <property type="nucleotide sequence ID" value="NZ_WKKI01000074.1"/>
</dbReference>
<gene>
    <name evidence="2" type="ORF">GJU40_19360</name>
</gene>
<dbReference type="InterPro" id="IPR050662">
    <property type="entry name" value="Sec-metab_biosynth-thioest"/>
</dbReference>
<organism evidence="2 3">
    <name type="scientific">Metabacillus lacus</name>
    <dbReference type="NCBI Taxonomy" id="1983721"/>
    <lineage>
        <taxon>Bacteria</taxon>
        <taxon>Bacillati</taxon>
        <taxon>Bacillota</taxon>
        <taxon>Bacilli</taxon>
        <taxon>Bacillales</taxon>
        <taxon>Bacillaceae</taxon>
        <taxon>Metabacillus</taxon>
    </lineage>
</organism>
<feature type="domain" description="Metallo-beta-lactamase" evidence="1">
    <location>
        <begin position="23"/>
        <end position="235"/>
    </location>
</feature>
<protein>
    <submittedName>
        <fullName evidence="2">MBL fold metallo-hydrolase</fullName>
    </submittedName>
</protein>
<dbReference type="InterPro" id="IPR001279">
    <property type="entry name" value="Metallo-B-lactamas"/>
</dbReference>
<proteinExistence type="predicted"/>
<dbReference type="OrthoDB" id="2971563at2"/>
<accession>A0A7X2J2Q0</accession>
<dbReference type="Proteomes" id="UP000448867">
    <property type="component" value="Unassembled WGS sequence"/>
</dbReference>
<keyword evidence="3" id="KW-1185">Reference proteome</keyword>
<name>A0A7X2J2Q0_9BACI</name>
<dbReference type="Pfam" id="PF00753">
    <property type="entry name" value="Lactamase_B"/>
    <property type="match status" value="1"/>
</dbReference>